<dbReference type="AlphaFoldDB" id="A0A914Z0F2"/>
<protein>
    <submittedName>
        <fullName evidence="2">Uncharacterized protein</fullName>
    </submittedName>
</protein>
<dbReference type="Proteomes" id="UP000887577">
    <property type="component" value="Unplaced"/>
</dbReference>
<evidence type="ECO:0000313" key="2">
    <source>
        <dbReference type="WBParaSite" id="PSU_v2.g583.t1"/>
    </source>
</evidence>
<proteinExistence type="predicted"/>
<sequence length="71" mass="8044">MHESMKLLGRLTSTTNNSEPFYRALSPRFMPLMPLNEGKRQPETYLSPTIMAMYDEPNKTNEISIGNVPGV</sequence>
<keyword evidence="1" id="KW-1185">Reference proteome</keyword>
<name>A0A914Z0F2_9BILA</name>
<reference evidence="2" key="1">
    <citation type="submission" date="2022-11" db="UniProtKB">
        <authorList>
            <consortium name="WormBaseParasite"/>
        </authorList>
    </citation>
    <scope>IDENTIFICATION</scope>
</reference>
<organism evidence="1 2">
    <name type="scientific">Panagrolaimus superbus</name>
    <dbReference type="NCBI Taxonomy" id="310955"/>
    <lineage>
        <taxon>Eukaryota</taxon>
        <taxon>Metazoa</taxon>
        <taxon>Ecdysozoa</taxon>
        <taxon>Nematoda</taxon>
        <taxon>Chromadorea</taxon>
        <taxon>Rhabditida</taxon>
        <taxon>Tylenchina</taxon>
        <taxon>Panagrolaimomorpha</taxon>
        <taxon>Panagrolaimoidea</taxon>
        <taxon>Panagrolaimidae</taxon>
        <taxon>Panagrolaimus</taxon>
    </lineage>
</organism>
<evidence type="ECO:0000313" key="1">
    <source>
        <dbReference type="Proteomes" id="UP000887577"/>
    </source>
</evidence>
<accession>A0A914Z0F2</accession>
<dbReference type="WBParaSite" id="PSU_v2.g583.t1">
    <property type="protein sequence ID" value="PSU_v2.g583.t1"/>
    <property type="gene ID" value="PSU_v2.g583"/>
</dbReference>